<keyword evidence="1" id="KW-0812">Transmembrane</keyword>
<evidence type="ECO:0000313" key="3">
    <source>
        <dbReference type="Proteomes" id="UP001446871"/>
    </source>
</evidence>
<keyword evidence="1" id="KW-0472">Membrane</keyword>
<name>A0ABR1VN45_9PEZI</name>
<evidence type="ECO:0000313" key="2">
    <source>
        <dbReference type="EMBL" id="KAK8071615.1"/>
    </source>
</evidence>
<keyword evidence="1" id="KW-1133">Transmembrane helix</keyword>
<organism evidence="2 3">
    <name type="scientific">Apiospora saccharicola</name>
    <dbReference type="NCBI Taxonomy" id="335842"/>
    <lineage>
        <taxon>Eukaryota</taxon>
        <taxon>Fungi</taxon>
        <taxon>Dikarya</taxon>
        <taxon>Ascomycota</taxon>
        <taxon>Pezizomycotina</taxon>
        <taxon>Sordariomycetes</taxon>
        <taxon>Xylariomycetidae</taxon>
        <taxon>Amphisphaeriales</taxon>
        <taxon>Apiosporaceae</taxon>
        <taxon>Apiospora</taxon>
    </lineage>
</organism>
<comment type="caution">
    <text evidence="2">The sequence shown here is derived from an EMBL/GenBank/DDBJ whole genome shotgun (WGS) entry which is preliminary data.</text>
</comment>
<sequence length="121" mass="13397">MPAILDTAYGFAPTYPGDIHVNISGAYGLDQTWVNALTIIIIISLIALGLICFMVGSFVLSVSTSMMIMQQQLEGERRLEEQVDEPWEANGQRNNSQGKKGWYKGCSSGNWCRVAGQIMYM</sequence>
<reference evidence="2 3" key="1">
    <citation type="submission" date="2023-01" db="EMBL/GenBank/DDBJ databases">
        <title>Analysis of 21 Apiospora genomes using comparative genomics revels a genus with tremendous synthesis potential of carbohydrate active enzymes and secondary metabolites.</title>
        <authorList>
            <person name="Sorensen T."/>
        </authorList>
    </citation>
    <scope>NUCLEOTIDE SEQUENCE [LARGE SCALE GENOMIC DNA]</scope>
    <source>
        <strain evidence="2 3">CBS 83171</strain>
    </source>
</reference>
<dbReference type="Proteomes" id="UP001446871">
    <property type="component" value="Unassembled WGS sequence"/>
</dbReference>
<gene>
    <name evidence="2" type="ORF">PG996_004963</name>
</gene>
<protein>
    <submittedName>
        <fullName evidence="2">Uncharacterized protein</fullName>
    </submittedName>
</protein>
<evidence type="ECO:0000256" key="1">
    <source>
        <dbReference type="SAM" id="Phobius"/>
    </source>
</evidence>
<proteinExistence type="predicted"/>
<keyword evidence="3" id="KW-1185">Reference proteome</keyword>
<dbReference type="EMBL" id="JAQQWM010000003">
    <property type="protein sequence ID" value="KAK8071615.1"/>
    <property type="molecule type" value="Genomic_DNA"/>
</dbReference>
<feature type="transmembrane region" description="Helical" evidence="1">
    <location>
        <begin position="36"/>
        <end position="60"/>
    </location>
</feature>
<accession>A0ABR1VN45</accession>